<feature type="transmembrane region" description="Helical" evidence="2">
    <location>
        <begin position="229"/>
        <end position="247"/>
    </location>
</feature>
<dbReference type="PROSITE" id="PS50836">
    <property type="entry name" value="DOMON"/>
    <property type="match status" value="1"/>
</dbReference>
<dbReference type="Proteomes" id="UP000019487">
    <property type="component" value="Unassembled WGS sequence"/>
</dbReference>
<dbReference type="SUPFAM" id="SSF49344">
    <property type="entry name" value="CBD9-like"/>
    <property type="match status" value="1"/>
</dbReference>
<dbReference type="CDD" id="cd09630">
    <property type="entry name" value="CDH_like_cytochrome"/>
    <property type="match status" value="1"/>
</dbReference>
<feature type="transmembrane region" description="Helical" evidence="2">
    <location>
        <begin position="446"/>
        <end position="467"/>
    </location>
</feature>
<dbReference type="Pfam" id="PF16010">
    <property type="entry name" value="CDH-cyt"/>
    <property type="match status" value="1"/>
</dbReference>
<feature type="compositionally biased region" description="Low complexity" evidence="1">
    <location>
        <begin position="209"/>
        <end position="220"/>
    </location>
</feature>
<name>W9C2E9_SCLBF</name>
<feature type="chain" id="PRO_5004920007" description="DOMON domain-containing protein" evidence="3">
    <location>
        <begin position="23"/>
        <end position="510"/>
    </location>
</feature>
<feature type="transmembrane region" description="Helical" evidence="2">
    <location>
        <begin position="259"/>
        <end position="277"/>
    </location>
</feature>
<keyword evidence="2" id="KW-1133">Transmembrane helix</keyword>
<evidence type="ECO:0000256" key="3">
    <source>
        <dbReference type="SAM" id="SignalP"/>
    </source>
</evidence>
<dbReference type="SMART" id="SM00664">
    <property type="entry name" value="DoH"/>
    <property type="match status" value="1"/>
</dbReference>
<protein>
    <recommendedName>
        <fullName evidence="4">DOMON domain-containing protein</fullName>
    </recommendedName>
</protein>
<evidence type="ECO:0000313" key="5">
    <source>
        <dbReference type="EMBL" id="ESZ89863.1"/>
    </source>
</evidence>
<keyword evidence="6" id="KW-1185">Reference proteome</keyword>
<dbReference type="InterPro" id="IPR015920">
    <property type="entry name" value="Cellobiose_DH-like_cyt"/>
</dbReference>
<evidence type="ECO:0000259" key="4">
    <source>
        <dbReference type="PROSITE" id="PS50836"/>
    </source>
</evidence>
<feature type="region of interest" description="Disordered" evidence="1">
    <location>
        <begin position="330"/>
        <end position="352"/>
    </location>
</feature>
<evidence type="ECO:0000256" key="2">
    <source>
        <dbReference type="SAM" id="Phobius"/>
    </source>
</evidence>
<keyword evidence="3" id="KW-0732">Signal</keyword>
<accession>W9C2E9</accession>
<keyword evidence="2" id="KW-0812">Transmembrane</keyword>
<feature type="region of interest" description="Disordered" evidence="1">
    <location>
        <begin position="191"/>
        <end position="220"/>
    </location>
</feature>
<evidence type="ECO:0000256" key="1">
    <source>
        <dbReference type="SAM" id="MobiDB-lite"/>
    </source>
</evidence>
<dbReference type="Gene3D" id="1.20.120.1770">
    <property type="match status" value="1"/>
</dbReference>
<feature type="transmembrane region" description="Helical" evidence="2">
    <location>
        <begin position="417"/>
        <end position="434"/>
    </location>
</feature>
<feature type="signal peptide" evidence="3">
    <location>
        <begin position="1"/>
        <end position="22"/>
    </location>
</feature>
<dbReference type="CDD" id="cd08760">
    <property type="entry name" value="Cyt_b561_FRRS1_like"/>
    <property type="match status" value="1"/>
</dbReference>
<dbReference type="HOGENOM" id="CLU_031471_1_0_1"/>
<dbReference type="PANTHER" id="PTHR47797">
    <property type="entry name" value="DEHYDROGENASE, PUTATIVE (AFU_ORTHOLOGUE AFUA_8G05805)-RELATED"/>
    <property type="match status" value="1"/>
</dbReference>
<keyword evidence="2" id="KW-0472">Membrane</keyword>
<dbReference type="AlphaFoldDB" id="W9C2E9"/>
<dbReference type="OrthoDB" id="19261at2759"/>
<dbReference type="PANTHER" id="PTHR47797:SF4">
    <property type="entry name" value="DOMON DOMAIN-CONTAINING PROTEIN"/>
    <property type="match status" value="1"/>
</dbReference>
<dbReference type="STRING" id="1432307.W9C2E9"/>
<proteinExistence type="predicted"/>
<comment type="caution">
    <text evidence="5">The sequence shown here is derived from an EMBL/GenBank/DDBJ whole genome shotgun (WGS) entry which is preliminary data.</text>
</comment>
<dbReference type="InterPro" id="IPR005018">
    <property type="entry name" value="DOMON_domain"/>
</dbReference>
<evidence type="ECO:0000313" key="6">
    <source>
        <dbReference type="Proteomes" id="UP000019487"/>
    </source>
</evidence>
<feature type="transmembrane region" description="Helical" evidence="2">
    <location>
        <begin position="378"/>
        <end position="397"/>
    </location>
</feature>
<reference evidence="5 6" key="1">
    <citation type="journal article" date="2014" name="Genome Announc.">
        <title>Draft genome sequence of Sclerotinia borealis, a psychrophilic plant pathogenic fungus.</title>
        <authorList>
            <person name="Mardanov A.V."/>
            <person name="Beletsky A.V."/>
            <person name="Kadnikov V.V."/>
            <person name="Ignatov A.N."/>
            <person name="Ravin N.V."/>
        </authorList>
    </citation>
    <scope>NUCLEOTIDE SEQUENCE [LARGE SCALE GENOMIC DNA]</scope>
    <source>
        <strain evidence="6">F-4157</strain>
    </source>
</reference>
<dbReference type="EMBL" id="AYSA01000750">
    <property type="protein sequence ID" value="ESZ89863.1"/>
    <property type="molecule type" value="Genomic_DNA"/>
</dbReference>
<gene>
    <name evidence="5" type="ORF">SBOR_9746</name>
</gene>
<dbReference type="Gene3D" id="2.60.40.1210">
    <property type="entry name" value="Cellobiose dehydrogenase, cytochrome domain"/>
    <property type="match status" value="1"/>
</dbReference>
<feature type="domain" description="DOMON" evidence="4">
    <location>
        <begin position="31"/>
        <end position="148"/>
    </location>
</feature>
<sequence>MRPFSFVPLLASIISIVPTTYSLATYSTSSSGPSYSVGISSSNSNNVYFQLAAPSSYQWVALGIGSQMSGSTIFVMYADGTGNVTLSPRKGTGEVEPQFDSSMTIELLSGSGIVDGNMIANVLCTSCASKLSSTTSTSSNWIAAWNSGAALDTTDTSASIQQHSGSNHQQFTFDLSQAQLSTDANPFTSTAAATTSASGSGSGSGGNSSGSSSSSVSSGSSPVQTYDKAHGIIMGVTVVLLFPLGALSMRIFGRPWLHAALQIFSFIFLIVGLGLGIKLAGLKYGPFDASSLNTRAIFDEVTRRQFDGFGSSGFPSGTLTGTPPWGTATATGTAGYTRPTSNSGSGSGSGSSNSGTAALTGAAVTPTLGTTITNTTHMIFGIILVVLFFIQPFLGLIHHWRYMKMQKRGMFGWMHLWYGRILIVLAVINGGLGLRLAGNTKSGEIAYGVVAAVMGLFYIGVVVLTAIRKRRGVAGGRRFETLSRVQWDFMGWVGVAWGRFFGWVRACLAR</sequence>
<organism evidence="5 6">
    <name type="scientific">Sclerotinia borealis (strain F-4128)</name>
    <dbReference type="NCBI Taxonomy" id="1432307"/>
    <lineage>
        <taxon>Eukaryota</taxon>
        <taxon>Fungi</taxon>
        <taxon>Dikarya</taxon>
        <taxon>Ascomycota</taxon>
        <taxon>Pezizomycotina</taxon>
        <taxon>Leotiomycetes</taxon>
        <taxon>Helotiales</taxon>
        <taxon>Sclerotiniaceae</taxon>
        <taxon>Sclerotinia</taxon>
    </lineage>
</organism>